<dbReference type="eggNOG" id="KOG2685">
    <property type="taxonomic scope" value="Eukaryota"/>
</dbReference>
<feature type="coiled-coil region" evidence="11">
    <location>
        <begin position="266"/>
        <end position="300"/>
    </location>
</feature>
<evidence type="ECO:0000256" key="5">
    <source>
        <dbReference type="ARBA" id="ARBA00023054"/>
    </source>
</evidence>
<dbReference type="InParanoid" id="T1FVE9"/>
<reference evidence="13" key="3">
    <citation type="submission" date="2015-06" db="UniProtKB">
        <authorList>
            <consortium name="EnsemblMetazoa"/>
        </authorList>
    </citation>
    <scope>IDENTIFICATION</scope>
</reference>
<dbReference type="HOGENOM" id="CLU_033588_2_2_1"/>
<protein>
    <recommendedName>
        <fullName evidence="10">Tektin</fullName>
    </recommendedName>
</protein>
<keyword evidence="4 10" id="KW-0282">Flagellum</keyword>
<keyword evidence="7" id="KW-0206">Cytoskeleton</keyword>
<evidence type="ECO:0000256" key="10">
    <source>
        <dbReference type="RuleBase" id="RU367040"/>
    </source>
</evidence>
<dbReference type="GeneID" id="20212795"/>
<evidence type="ECO:0000256" key="4">
    <source>
        <dbReference type="ARBA" id="ARBA00022846"/>
    </source>
</evidence>
<comment type="subcellular location">
    <subcellularLocation>
        <location evidence="10">Cytoplasm</location>
        <location evidence="10">Cytoskeleton</location>
        <location evidence="10">Cilium axoneme</location>
    </subcellularLocation>
    <subcellularLocation>
        <location evidence="1">Cytoplasm</location>
        <location evidence="1">Cytoskeleton</location>
        <location evidence="1">Flagellum axoneme</location>
    </subcellularLocation>
</comment>
<dbReference type="EnsemblMetazoa" id="HelroT193843">
    <property type="protein sequence ID" value="HelroP193843"/>
    <property type="gene ID" value="HelroG193843"/>
</dbReference>
<dbReference type="OMA" id="DTELPLM"/>
<dbReference type="PRINTS" id="PR00511">
    <property type="entry name" value="TEKTIN"/>
</dbReference>
<dbReference type="EMBL" id="KB097572">
    <property type="protein sequence ID" value="ESN94123.1"/>
    <property type="molecule type" value="Genomic_DNA"/>
</dbReference>
<dbReference type="EMBL" id="AMQM01007145">
    <property type="status" value="NOT_ANNOTATED_CDS"/>
    <property type="molecule type" value="Genomic_DNA"/>
</dbReference>
<dbReference type="AlphaFoldDB" id="T1FVE9"/>
<evidence type="ECO:0000256" key="6">
    <source>
        <dbReference type="ARBA" id="ARBA00023069"/>
    </source>
</evidence>
<evidence type="ECO:0000256" key="8">
    <source>
        <dbReference type="ARBA" id="ARBA00023273"/>
    </source>
</evidence>
<dbReference type="PANTHER" id="PTHR19960">
    <property type="entry name" value="TEKTIN"/>
    <property type="match status" value="1"/>
</dbReference>
<evidence type="ECO:0000256" key="3">
    <source>
        <dbReference type="ARBA" id="ARBA00022490"/>
    </source>
</evidence>
<dbReference type="GO" id="GO:0060271">
    <property type="term" value="P:cilium assembly"/>
    <property type="evidence" value="ECO:0000318"/>
    <property type="project" value="GO_Central"/>
</dbReference>
<evidence type="ECO:0000256" key="1">
    <source>
        <dbReference type="ARBA" id="ARBA00004611"/>
    </source>
</evidence>
<dbReference type="OrthoDB" id="10054259at2759"/>
<dbReference type="GO" id="GO:0005930">
    <property type="term" value="C:axoneme"/>
    <property type="evidence" value="ECO:0007669"/>
    <property type="project" value="UniProtKB-SubCell"/>
</dbReference>
<dbReference type="GO" id="GO:0015630">
    <property type="term" value="C:microtubule cytoskeleton"/>
    <property type="evidence" value="ECO:0000318"/>
    <property type="project" value="GO_Central"/>
</dbReference>
<organism evidence="13 14">
    <name type="scientific">Helobdella robusta</name>
    <name type="common">Californian leech</name>
    <dbReference type="NCBI Taxonomy" id="6412"/>
    <lineage>
        <taxon>Eukaryota</taxon>
        <taxon>Metazoa</taxon>
        <taxon>Spiralia</taxon>
        <taxon>Lophotrochozoa</taxon>
        <taxon>Annelida</taxon>
        <taxon>Clitellata</taxon>
        <taxon>Hirudinea</taxon>
        <taxon>Rhynchobdellida</taxon>
        <taxon>Glossiphoniidae</taxon>
        <taxon>Helobdella</taxon>
    </lineage>
</organism>
<dbReference type="STRING" id="6412.T1FVE9"/>
<dbReference type="InterPro" id="IPR048256">
    <property type="entry name" value="Tektin-like"/>
</dbReference>
<keyword evidence="8 10" id="KW-0966">Cell projection</keyword>
<evidence type="ECO:0000313" key="14">
    <source>
        <dbReference type="Proteomes" id="UP000015101"/>
    </source>
</evidence>
<feature type="coiled-coil region" evidence="11">
    <location>
        <begin position="346"/>
        <end position="373"/>
    </location>
</feature>
<name>T1FVE9_HELRO</name>
<accession>T1FVE9</accession>
<keyword evidence="14" id="KW-1185">Reference proteome</keyword>
<proteinExistence type="inferred from homology"/>
<dbReference type="RefSeq" id="XP_009027853.1">
    <property type="nucleotide sequence ID" value="XM_009029605.1"/>
</dbReference>
<evidence type="ECO:0000256" key="9">
    <source>
        <dbReference type="ARBA" id="ARBA00045224"/>
    </source>
</evidence>
<evidence type="ECO:0000256" key="7">
    <source>
        <dbReference type="ARBA" id="ARBA00023212"/>
    </source>
</evidence>
<sequence>MIQRPRQKFVEPEWKHANQKLYACSEVERSRAEKLVDDVEVVISETRKLTANVQRDVNRKLEQRVNDMEHWETEINFHLDRVKVQIDSLEATAGRLNKAREAMKEPIHINDACIAAREQRKGIELVHDEAEKELLKEEEVLRGVVLLYNRTDEQLQEQLRLARKMRYQLEKDIQNRSEAVNIDRENIELKNHQFNIQLNNLSQFAARRPTSVDEWESLTNDRINQSNQIVKNCTDLQSLVSGILKQTSEDMASQKKLTDEALSRRIYDVRNAKDKLEEHLAKLRQQITETEINMEKLLKAIEEKKPAKLLAAKRLENRCQRASIELCNDAVQYKLMEESMMIEQSVEKLEQAYEKAKFCLKNLRQKEVDLEEEIALKVMTLAIDASEVECMRKSLLIREY</sequence>
<dbReference type="PANTHER" id="PTHR19960:SF25">
    <property type="entry name" value="TEKTIN-1"/>
    <property type="match status" value="1"/>
</dbReference>
<dbReference type="Pfam" id="PF03148">
    <property type="entry name" value="Tektin"/>
    <property type="match status" value="1"/>
</dbReference>
<dbReference type="GO" id="GO:0060294">
    <property type="term" value="P:cilium movement involved in cell motility"/>
    <property type="evidence" value="ECO:0000318"/>
    <property type="project" value="GO_Central"/>
</dbReference>
<reference evidence="12 14" key="2">
    <citation type="journal article" date="2013" name="Nature">
        <title>Insights into bilaterian evolution from three spiralian genomes.</title>
        <authorList>
            <person name="Simakov O."/>
            <person name="Marletaz F."/>
            <person name="Cho S.J."/>
            <person name="Edsinger-Gonzales E."/>
            <person name="Havlak P."/>
            <person name="Hellsten U."/>
            <person name="Kuo D.H."/>
            <person name="Larsson T."/>
            <person name="Lv J."/>
            <person name="Arendt D."/>
            <person name="Savage R."/>
            <person name="Osoegawa K."/>
            <person name="de Jong P."/>
            <person name="Grimwood J."/>
            <person name="Chapman J.A."/>
            <person name="Shapiro H."/>
            <person name="Aerts A."/>
            <person name="Otillar R.P."/>
            <person name="Terry A.Y."/>
            <person name="Boore J.L."/>
            <person name="Grigoriev I.V."/>
            <person name="Lindberg D.R."/>
            <person name="Seaver E.C."/>
            <person name="Weisblat D.A."/>
            <person name="Putnam N.H."/>
            <person name="Rokhsar D.S."/>
        </authorList>
    </citation>
    <scope>NUCLEOTIDE SEQUENCE</scope>
</reference>
<comment type="similarity">
    <text evidence="2 10">Belongs to the tektin family.</text>
</comment>
<reference evidence="14" key="1">
    <citation type="submission" date="2012-12" db="EMBL/GenBank/DDBJ databases">
        <authorList>
            <person name="Hellsten U."/>
            <person name="Grimwood J."/>
            <person name="Chapman J.A."/>
            <person name="Shapiro H."/>
            <person name="Aerts A."/>
            <person name="Otillar R.P."/>
            <person name="Terry A.Y."/>
            <person name="Boore J.L."/>
            <person name="Simakov O."/>
            <person name="Marletaz F."/>
            <person name="Cho S.-J."/>
            <person name="Edsinger-Gonzales E."/>
            <person name="Havlak P."/>
            <person name="Kuo D.-H."/>
            <person name="Larsson T."/>
            <person name="Lv J."/>
            <person name="Arendt D."/>
            <person name="Savage R."/>
            <person name="Osoegawa K."/>
            <person name="de Jong P."/>
            <person name="Lindberg D.R."/>
            <person name="Seaver E.C."/>
            <person name="Weisblat D.A."/>
            <person name="Putnam N.H."/>
            <person name="Grigoriev I.V."/>
            <person name="Rokhsar D.S."/>
        </authorList>
    </citation>
    <scope>NUCLEOTIDE SEQUENCE</scope>
</reference>
<keyword evidence="5 11" id="KW-0175">Coiled coil</keyword>
<dbReference type="Proteomes" id="UP000015101">
    <property type="component" value="Unassembled WGS sequence"/>
</dbReference>
<dbReference type="KEGG" id="hro:HELRODRAFT_193843"/>
<keyword evidence="6 10" id="KW-0969">Cilium</keyword>
<evidence type="ECO:0000313" key="13">
    <source>
        <dbReference type="EnsemblMetazoa" id="HelroP193843"/>
    </source>
</evidence>
<comment type="function">
    <text evidence="9">Microtubule inner protein (MIP) part of the dynein-decorated doublet microtubules (DMTs) in cilia and flagellar axoneme. Forms filamentous polymers in the walls of ciliary and flagellar microtubules.</text>
</comment>
<evidence type="ECO:0000256" key="2">
    <source>
        <dbReference type="ARBA" id="ARBA00007209"/>
    </source>
</evidence>
<evidence type="ECO:0000313" key="12">
    <source>
        <dbReference type="EMBL" id="ESN94123.1"/>
    </source>
</evidence>
<dbReference type="FunCoup" id="T1FVE9">
    <property type="interactions" value="3"/>
</dbReference>
<gene>
    <name evidence="13" type="primary">20212795</name>
    <name evidence="12" type="ORF">HELRODRAFT_193843</name>
</gene>
<evidence type="ECO:0000256" key="11">
    <source>
        <dbReference type="SAM" id="Coils"/>
    </source>
</evidence>
<keyword evidence="3" id="KW-0963">Cytoplasm</keyword>
<dbReference type="InterPro" id="IPR000435">
    <property type="entry name" value="Tektins"/>
</dbReference>
<dbReference type="CTD" id="20212795"/>